<dbReference type="AlphaFoldDB" id="A0A0F9SJW3"/>
<accession>A0A0F9SJW3</accession>
<protein>
    <submittedName>
        <fullName evidence="1">Uncharacterized protein</fullName>
    </submittedName>
</protein>
<name>A0A0F9SJW3_9ZZZZ</name>
<proteinExistence type="predicted"/>
<organism evidence="1">
    <name type="scientific">marine sediment metagenome</name>
    <dbReference type="NCBI Taxonomy" id="412755"/>
    <lineage>
        <taxon>unclassified sequences</taxon>
        <taxon>metagenomes</taxon>
        <taxon>ecological metagenomes</taxon>
    </lineage>
</organism>
<comment type="caution">
    <text evidence="1">The sequence shown here is derived from an EMBL/GenBank/DDBJ whole genome shotgun (WGS) entry which is preliminary data.</text>
</comment>
<reference evidence="1" key="1">
    <citation type="journal article" date="2015" name="Nature">
        <title>Complex archaea that bridge the gap between prokaryotes and eukaryotes.</title>
        <authorList>
            <person name="Spang A."/>
            <person name="Saw J.H."/>
            <person name="Jorgensen S.L."/>
            <person name="Zaremba-Niedzwiedzka K."/>
            <person name="Martijn J."/>
            <person name="Lind A.E."/>
            <person name="van Eijk R."/>
            <person name="Schleper C."/>
            <person name="Guy L."/>
            <person name="Ettema T.J."/>
        </authorList>
    </citation>
    <scope>NUCLEOTIDE SEQUENCE</scope>
</reference>
<evidence type="ECO:0000313" key="1">
    <source>
        <dbReference type="EMBL" id="KKN29608.1"/>
    </source>
</evidence>
<dbReference type="EMBL" id="LAZR01002473">
    <property type="protein sequence ID" value="KKN29608.1"/>
    <property type="molecule type" value="Genomic_DNA"/>
</dbReference>
<sequence length="78" mass="8729">MDKQITIIAAQPIQYMAPLWQVDLLGPKLNAESLEWLNEQPISIVASNVQGWPPFSHLVEVEVEIEGTWQYLALAQGA</sequence>
<gene>
    <name evidence="1" type="ORF">LCGC14_0842220</name>
</gene>